<proteinExistence type="inferred from homology"/>
<sequence>MDSAPLCDASFGKEKKEKTMKIPNHIAIILDGNGRWAKSKGMPRNYGHVKGCDNLEYICEVAKELGVKYLTVYAFSTENWKRSREEVEGLMRLFRNYLKKCIKISKKNNMRVRIIGDPTAFDQDIQDSIRELEEFSKDFDDLHFQIALNYGSRDEICRAVNRMLKDQAEGRLTGPVTEETISGYLDTGEIPDPDLLIRTSGELRLSNFLLWQLAYTEFYFTPVPWPDFKKDELLKAIGKYNERDRRYGGVKEE</sequence>
<gene>
    <name evidence="3" type="ORF">IAA63_03970</name>
</gene>
<dbReference type="AlphaFoldDB" id="A0A9D1T5H0"/>
<evidence type="ECO:0000256" key="2">
    <source>
        <dbReference type="HAMAP-Rule" id="MF_01139"/>
    </source>
</evidence>
<dbReference type="NCBIfam" id="NF011405">
    <property type="entry name" value="PRK14830.1"/>
    <property type="match status" value="1"/>
</dbReference>
<comment type="caution">
    <text evidence="3">The sequence shown here is derived from an EMBL/GenBank/DDBJ whole genome shotgun (WGS) entry which is preliminary data.</text>
</comment>
<feature type="binding site" evidence="2">
    <location>
        <position position="217"/>
    </location>
    <ligand>
        <name>Mg(2+)</name>
        <dbReference type="ChEBI" id="CHEBI:18420"/>
    </ligand>
</feature>
<reference evidence="3" key="1">
    <citation type="submission" date="2020-10" db="EMBL/GenBank/DDBJ databases">
        <authorList>
            <person name="Gilroy R."/>
        </authorList>
    </citation>
    <scope>NUCLEOTIDE SEQUENCE</scope>
    <source>
        <strain evidence="3">ChiBcec2-4451</strain>
    </source>
</reference>
<dbReference type="GO" id="GO:0000287">
    <property type="term" value="F:magnesium ion binding"/>
    <property type="evidence" value="ECO:0007669"/>
    <property type="project" value="UniProtKB-UniRule"/>
</dbReference>
<comment type="subunit">
    <text evidence="2">Homodimer.</text>
</comment>
<feature type="binding site" evidence="2">
    <location>
        <position position="31"/>
    </location>
    <ligand>
        <name>Mg(2+)</name>
        <dbReference type="ChEBI" id="CHEBI:18420"/>
    </ligand>
</feature>
<dbReference type="SUPFAM" id="SSF64005">
    <property type="entry name" value="Undecaprenyl diphosphate synthase"/>
    <property type="match status" value="1"/>
</dbReference>
<feature type="active site" description="Proton acceptor" evidence="2">
    <location>
        <position position="79"/>
    </location>
</feature>
<comment type="function">
    <text evidence="2">Catalyzes the condensation of isopentenyl diphosphate (IPP) with allylic pyrophosphates generating different type of terpenoids.</text>
</comment>
<feature type="active site" evidence="2">
    <location>
        <position position="31"/>
    </location>
</feature>
<dbReference type="CDD" id="cd00475">
    <property type="entry name" value="Cis_IPPS"/>
    <property type="match status" value="1"/>
</dbReference>
<organism evidence="3 4">
    <name type="scientific">Candidatus Pullilachnospira stercoravium</name>
    <dbReference type="NCBI Taxonomy" id="2840913"/>
    <lineage>
        <taxon>Bacteria</taxon>
        <taxon>Bacillati</taxon>
        <taxon>Bacillota</taxon>
        <taxon>Clostridia</taxon>
        <taxon>Lachnospirales</taxon>
        <taxon>Lachnospiraceae</taxon>
        <taxon>Lachnospiraceae incertae sedis</taxon>
        <taxon>Candidatus Pullilachnospira</taxon>
    </lineage>
</organism>
<dbReference type="NCBIfam" id="TIGR00055">
    <property type="entry name" value="uppS"/>
    <property type="match status" value="1"/>
</dbReference>
<dbReference type="InterPro" id="IPR036424">
    <property type="entry name" value="UPP_synth-like_sf"/>
</dbReference>
<dbReference type="Gene3D" id="3.40.1180.10">
    <property type="entry name" value="Decaprenyl diphosphate synthase-like"/>
    <property type="match status" value="1"/>
</dbReference>
<feature type="binding site" evidence="2">
    <location>
        <position position="82"/>
    </location>
    <ligand>
        <name>substrate</name>
    </ligand>
</feature>
<dbReference type="GO" id="GO:0045547">
    <property type="term" value="F:ditrans,polycis-polyprenyl diphosphate synthase [(2E,6E)-farnesyl diphosphate specific] activity"/>
    <property type="evidence" value="ECO:0007669"/>
    <property type="project" value="TreeGrafter"/>
</dbReference>
<evidence type="ECO:0000256" key="1">
    <source>
        <dbReference type="ARBA" id="ARBA00022679"/>
    </source>
</evidence>
<feature type="binding site" evidence="2">
    <location>
        <position position="44"/>
    </location>
    <ligand>
        <name>substrate</name>
    </ligand>
</feature>
<feature type="binding site" evidence="2">
    <location>
        <position position="198"/>
    </location>
    <ligand>
        <name>substrate</name>
    </ligand>
</feature>
<dbReference type="InterPro" id="IPR001441">
    <property type="entry name" value="UPP_synth-like"/>
</dbReference>
<accession>A0A9D1T5H0</accession>
<dbReference type="PROSITE" id="PS01066">
    <property type="entry name" value="UPP_SYNTHASE"/>
    <property type="match status" value="1"/>
</dbReference>
<feature type="binding site" evidence="2">
    <location>
        <position position="48"/>
    </location>
    <ligand>
        <name>substrate</name>
    </ligand>
</feature>
<keyword evidence="1 2" id="KW-0808">Transferase</keyword>
<dbReference type="EMBL" id="DVON01000084">
    <property type="protein sequence ID" value="HIV12282.1"/>
    <property type="molecule type" value="Genomic_DNA"/>
</dbReference>
<dbReference type="GO" id="GO:0016094">
    <property type="term" value="P:polyprenol biosynthetic process"/>
    <property type="evidence" value="ECO:0007669"/>
    <property type="project" value="TreeGrafter"/>
</dbReference>
<protein>
    <recommendedName>
        <fullName evidence="2">Isoprenyl transferase</fullName>
        <ecNumber evidence="2">2.5.1.-</ecNumber>
    </recommendedName>
</protein>
<evidence type="ECO:0000313" key="3">
    <source>
        <dbReference type="EMBL" id="HIV12282.1"/>
    </source>
</evidence>
<evidence type="ECO:0000313" key="4">
    <source>
        <dbReference type="Proteomes" id="UP000886723"/>
    </source>
</evidence>
<feature type="binding site" evidence="2">
    <location>
        <begin position="204"/>
        <end position="206"/>
    </location>
    <ligand>
        <name>substrate</name>
    </ligand>
</feature>
<dbReference type="EC" id="2.5.1.-" evidence="2"/>
<keyword evidence="2" id="KW-0460">Magnesium</keyword>
<feature type="binding site" evidence="2">
    <location>
        <position position="80"/>
    </location>
    <ligand>
        <name>substrate</name>
    </ligand>
</feature>
<keyword evidence="2" id="KW-0479">Metal-binding</keyword>
<dbReference type="Proteomes" id="UP000886723">
    <property type="component" value="Unassembled WGS sequence"/>
</dbReference>
<reference evidence="3" key="2">
    <citation type="journal article" date="2021" name="PeerJ">
        <title>Extensive microbial diversity within the chicken gut microbiome revealed by metagenomics and culture.</title>
        <authorList>
            <person name="Gilroy R."/>
            <person name="Ravi A."/>
            <person name="Getino M."/>
            <person name="Pursley I."/>
            <person name="Horton D.L."/>
            <person name="Alikhan N.F."/>
            <person name="Baker D."/>
            <person name="Gharbi K."/>
            <person name="Hall N."/>
            <person name="Watson M."/>
            <person name="Adriaenssens E.M."/>
            <person name="Foster-Nyarko E."/>
            <person name="Jarju S."/>
            <person name="Secka A."/>
            <person name="Antonio M."/>
            <person name="Oren A."/>
            <person name="Chaudhuri R.R."/>
            <person name="La Ragione R."/>
            <person name="Hildebrand F."/>
            <person name="Pallen M.J."/>
        </authorList>
    </citation>
    <scope>NUCLEOTIDE SEQUENCE</scope>
    <source>
        <strain evidence="3">ChiBcec2-4451</strain>
    </source>
</reference>
<comment type="similarity">
    <text evidence="2">Belongs to the UPP synthase family.</text>
</comment>
<dbReference type="Pfam" id="PF01255">
    <property type="entry name" value="Prenyltransf"/>
    <property type="match status" value="1"/>
</dbReference>
<dbReference type="PANTHER" id="PTHR10291">
    <property type="entry name" value="DEHYDRODOLICHYL DIPHOSPHATE SYNTHASE FAMILY MEMBER"/>
    <property type="match status" value="1"/>
</dbReference>
<feature type="binding site" evidence="2">
    <location>
        <begin position="32"/>
        <end position="35"/>
    </location>
    <ligand>
        <name>substrate</name>
    </ligand>
</feature>
<dbReference type="InterPro" id="IPR018520">
    <property type="entry name" value="UPP_synth-like_CS"/>
</dbReference>
<feature type="binding site" evidence="2">
    <location>
        <position position="36"/>
    </location>
    <ligand>
        <name>substrate</name>
    </ligand>
</feature>
<name>A0A9D1T5H0_9FIRM</name>
<dbReference type="PANTHER" id="PTHR10291:SF0">
    <property type="entry name" value="DEHYDRODOLICHYL DIPHOSPHATE SYNTHASE 2"/>
    <property type="match status" value="1"/>
</dbReference>
<dbReference type="FunFam" id="3.40.1180.10:FF:000001">
    <property type="entry name" value="(2E,6E)-farnesyl-diphosphate-specific ditrans,polycis-undecaprenyl-diphosphate synthase"/>
    <property type="match status" value="1"/>
</dbReference>
<feature type="binding site" evidence="2">
    <location>
        <begin position="76"/>
        <end position="78"/>
    </location>
    <ligand>
        <name>substrate</name>
    </ligand>
</feature>
<dbReference type="HAMAP" id="MF_01139">
    <property type="entry name" value="ISPT"/>
    <property type="match status" value="1"/>
</dbReference>
<comment type="cofactor">
    <cofactor evidence="2">
        <name>Mg(2+)</name>
        <dbReference type="ChEBI" id="CHEBI:18420"/>
    </cofactor>
    <text evidence="2">Binds 2 magnesium ions per subunit.</text>
</comment>